<feature type="signal peptide" evidence="1">
    <location>
        <begin position="1"/>
        <end position="23"/>
    </location>
</feature>
<dbReference type="AlphaFoldDB" id="A0A3S0KD71"/>
<dbReference type="EMBL" id="RXNT01000016">
    <property type="protein sequence ID" value="RTR28144.1"/>
    <property type="molecule type" value="Genomic_DNA"/>
</dbReference>
<dbReference type="PANTHER" id="PTHR43739">
    <property type="entry name" value="XYLOGLUCANASE (EUROFUNG)"/>
    <property type="match status" value="1"/>
</dbReference>
<evidence type="ECO:0000313" key="3">
    <source>
        <dbReference type="Proteomes" id="UP000271374"/>
    </source>
</evidence>
<dbReference type="CDD" id="cd15482">
    <property type="entry name" value="Sialidase_non-viral"/>
    <property type="match status" value="1"/>
</dbReference>
<keyword evidence="1" id="KW-0732">Signal</keyword>
<keyword evidence="3" id="KW-1185">Reference proteome</keyword>
<dbReference type="NCBIfam" id="NF045728">
    <property type="entry name" value="glycosyl_F510_1955"/>
    <property type="match status" value="1"/>
</dbReference>
<sequence>MKKIKILTGILVAGLSLSACSSADDSAENKKVDSDYKVEHVHGLAYTKDNAIYLASHEGLIQTKDNGENWSFTGDVDFDFMGFHVQSDGTMLTSGHPGPESDLPDPLGLMESNDNGQNWESKSLLGEVDFHVLTSNDSNPNLLFGVIQMESDKYEAGIYKSIDKGSSWEKIKATGLPEDLHGIYTLVSLPSDENVLLAGTNGGVLRSENGGKNWENVDNSRLITSISTIPGTNDLISYSILENEAGVMISKDNGASWKNIGLDLGEDAVAYFAINPEDTEKIAVVTFENSLLISEDGGQNWETLMDKGTLKN</sequence>
<dbReference type="Gene3D" id="2.130.10.10">
    <property type="entry name" value="YVTN repeat-like/Quinoprotein amine dehydrogenase"/>
    <property type="match status" value="1"/>
</dbReference>
<feature type="chain" id="PRO_5018558187" description="Sortilin N-terminal domain-containing protein" evidence="1">
    <location>
        <begin position="24"/>
        <end position="312"/>
    </location>
</feature>
<gene>
    <name evidence="2" type="ORF">EKG37_17740</name>
</gene>
<dbReference type="PROSITE" id="PS51257">
    <property type="entry name" value="PROKAR_LIPOPROTEIN"/>
    <property type="match status" value="1"/>
</dbReference>
<dbReference type="GO" id="GO:0010411">
    <property type="term" value="P:xyloglucan metabolic process"/>
    <property type="evidence" value="ECO:0007669"/>
    <property type="project" value="TreeGrafter"/>
</dbReference>
<comment type="caution">
    <text evidence="2">The sequence shown here is derived from an EMBL/GenBank/DDBJ whole genome shotgun (WGS) entry which is preliminary data.</text>
</comment>
<dbReference type="RefSeq" id="WP_126410148.1">
    <property type="nucleotide sequence ID" value="NZ_RXNT01000016.1"/>
</dbReference>
<dbReference type="Proteomes" id="UP000271374">
    <property type="component" value="Unassembled WGS sequence"/>
</dbReference>
<evidence type="ECO:0000256" key="1">
    <source>
        <dbReference type="SAM" id="SignalP"/>
    </source>
</evidence>
<dbReference type="PANTHER" id="PTHR43739:SF5">
    <property type="entry name" value="EXO-ALPHA-SIALIDASE"/>
    <property type="match status" value="1"/>
</dbReference>
<evidence type="ECO:0008006" key="4">
    <source>
        <dbReference type="Google" id="ProtNLM"/>
    </source>
</evidence>
<dbReference type="InterPro" id="IPR015943">
    <property type="entry name" value="WD40/YVTN_repeat-like_dom_sf"/>
</dbReference>
<name>A0A3S0KD71_9BACI</name>
<reference evidence="2 3" key="1">
    <citation type="submission" date="2018-12" db="EMBL/GenBank/DDBJ databases">
        <title>Bacillus yapensis draft genome sequence.</title>
        <authorList>
            <person name="Yu L."/>
            <person name="Xu X."/>
            <person name="Tang X."/>
        </authorList>
    </citation>
    <scope>NUCLEOTIDE SEQUENCE [LARGE SCALE GENOMIC DNA]</scope>
    <source>
        <strain evidence="2 3">XXST-01</strain>
    </source>
</reference>
<protein>
    <recommendedName>
        <fullName evidence="4">Sortilin N-terminal domain-containing protein</fullName>
    </recommendedName>
</protein>
<evidence type="ECO:0000313" key="2">
    <source>
        <dbReference type="EMBL" id="RTR28144.1"/>
    </source>
</evidence>
<accession>A0A3S0KD71</accession>
<dbReference type="OrthoDB" id="9764804at2"/>
<organism evidence="2 3">
    <name type="scientific">Bacillus yapensis</name>
    <dbReference type="NCBI Taxonomy" id="2492960"/>
    <lineage>
        <taxon>Bacteria</taxon>
        <taxon>Bacillati</taxon>
        <taxon>Bacillota</taxon>
        <taxon>Bacilli</taxon>
        <taxon>Bacillales</taxon>
        <taxon>Bacillaceae</taxon>
        <taxon>Bacillus</taxon>
    </lineage>
</organism>
<dbReference type="InterPro" id="IPR054817">
    <property type="entry name" value="Glycosyl_F510_1955-like"/>
</dbReference>
<dbReference type="InterPro" id="IPR052025">
    <property type="entry name" value="Xyloglucanase_GH74"/>
</dbReference>
<proteinExistence type="predicted"/>
<dbReference type="SUPFAM" id="SSF110296">
    <property type="entry name" value="Oligoxyloglucan reducing end-specific cellobiohydrolase"/>
    <property type="match status" value="1"/>
</dbReference>